<feature type="domain" description="Type II secretion system protein GspF" evidence="8">
    <location>
        <begin position="83"/>
        <end position="200"/>
    </location>
</feature>
<proteinExistence type="inferred from homology"/>
<keyword evidence="4 7" id="KW-0812">Transmembrane</keyword>
<dbReference type="Proteomes" id="UP000321567">
    <property type="component" value="Unassembled WGS sequence"/>
</dbReference>
<dbReference type="InterPro" id="IPR003004">
    <property type="entry name" value="GspF/PilC"/>
</dbReference>
<evidence type="ECO:0000256" key="1">
    <source>
        <dbReference type="ARBA" id="ARBA00004651"/>
    </source>
</evidence>
<dbReference type="PRINTS" id="PR00812">
    <property type="entry name" value="BCTERIALGSPF"/>
</dbReference>
<feature type="domain" description="Type II secretion system protein GspF" evidence="8">
    <location>
        <begin position="282"/>
        <end position="404"/>
    </location>
</feature>
<reference evidence="9 10" key="1">
    <citation type="submission" date="2019-07" db="EMBL/GenBank/DDBJ databases">
        <title>Whole genome shotgun sequence of Rhodospirillum oryzae NBRC 107573.</title>
        <authorList>
            <person name="Hosoyama A."/>
            <person name="Uohara A."/>
            <person name="Ohji S."/>
            <person name="Ichikawa N."/>
        </authorList>
    </citation>
    <scope>NUCLEOTIDE SEQUENCE [LARGE SCALE GENOMIC DNA]</scope>
    <source>
        <strain evidence="9 10">NBRC 107573</strain>
    </source>
</reference>
<evidence type="ECO:0000313" key="10">
    <source>
        <dbReference type="Proteomes" id="UP000321567"/>
    </source>
</evidence>
<keyword evidence="10" id="KW-1185">Reference proteome</keyword>
<evidence type="ECO:0000256" key="6">
    <source>
        <dbReference type="ARBA" id="ARBA00023136"/>
    </source>
</evidence>
<keyword evidence="3" id="KW-1003">Cell membrane</keyword>
<name>A0A512HC45_9PROT</name>
<comment type="subcellular location">
    <subcellularLocation>
        <location evidence="1">Cell membrane</location>
        <topology evidence="1">Multi-pass membrane protein</topology>
    </subcellularLocation>
</comment>
<protein>
    <submittedName>
        <fullName evidence="9">Type II secretion system protein</fullName>
    </submittedName>
</protein>
<dbReference type="InterPro" id="IPR018076">
    <property type="entry name" value="T2SS_GspF_dom"/>
</dbReference>
<dbReference type="PANTHER" id="PTHR30012">
    <property type="entry name" value="GENERAL SECRETION PATHWAY PROTEIN"/>
    <property type="match status" value="1"/>
</dbReference>
<dbReference type="RefSeq" id="WP_147165058.1">
    <property type="nucleotide sequence ID" value="NZ_BJZO01000151.1"/>
</dbReference>
<evidence type="ECO:0000256" key="2">
    <source>
        <dbReference type="ARBA" id="ARBA00005745"/>
    </source>
</evidence>
<gene>
    <name evidence="9" type="ORF">ROR02_31530</name>
</gene>
<dbReference type="Pfam" id="PF00482">
    <property type="entry name" value="T2SSF"/>
    <property type="match status" value="2"/>
</dbReference>
<evidence type="ECO:0000256" key="4">
    <source>
        <dbReference type="ARBA" id="ARBA00022692"/>
    </source>
</evidence>
<dbReference type="PANTHER" id="PTHR30012:SF0">
    <property type="entry name" value="TYPE II SECRETION SYSTEM PROTEIN F-RELATED"/>
    <property type="match status" value="1"/>
</dbReference>
<comment type="similarity">
    <text evidence="2">Belongs to the GSP F family.</text>
</comment>
<accession>A0A512HC45</accession>
<dbReference type="GO" id="GO:0005886">
    <property type="term" value="C:plasma membrane"/>
    <property type="evidence" value="ECO:0007669"/>
    <property type="project" value="UniProtKB-SubCell"/>
</dbReference>
<dbReference type="EMBL" id="BJZO01000151">
    <property type="protein sequence ID" value="GEO83022.1"/>
    <property type="molecule type" value="Genomic_DNA"/>
</dbReference>
<feature type="transmembrane region" description="Helical" evidence="7">
    <location>
        <begin position="378"/>
        <end position="402"/>
    </location>
</feature>
<dbReference type="AlphaFoldDB" id="A0A512HC45"/>
<dbReference type="OrthoDB" id="9805682at2"/>
<evidence type="ECO:0000256" key="3">
    <source>
        <dbReference type="ARBA" id="ARBA00022475"/>
    </source>
</evidence>
<dbReference type="Gene3D" id="1.20.81.30">
    <property type="entry name" value="Type II secretion system (T2SS), domain F"/>
    <property type="match status" value="2"/>
</dbReference>
<evidence type="ECO:0000313" key="9">
    <source>
        <dbReference type="EMBL" id="GEO83022.1"/>
    </source>
</evidence>
<sequence length="414" mass="43567">MALFAYRALSARGRVLKGRLEARDGSDLYRMLHAAGLHLLGMREVRSSPGPLRAGTRGLLAALGPSRRPPARDLMQLCVHLERALAAGVPLLEVLADARAVTTHPTLIRVLEAVGRDVRQGVTLSGALGRHAAVLGPVVAPMVRAGEESGDLATAFRHLGRHLAWRDDTGRRLRQALRYPLLVLLLLGGVLAFLMEAVVPDLARFLADLGEGMPPQTRALIAFAHAWGEGGGLLGLLVLAGGLAGLGAARRASPGLAYRLDALWLGVPLLGPITRRLALARFAHVFSLLFQAGVPLATCLETARAVLGNRCLAEALDTAGRAVTAGVPLSESLRLTGQFPPLVWRMVRVGEDGGDLAGALAQVGAFHDRDVGEATDRLLALAGPAVLGCAGLLLGWIIWAVLMPIYDALAVLGT</sequence>
<keyword evidence="6 7" id="KW-0472">Membrane</keyword>
<evidence type="ECO:0000256" key="7">
    <source>
        <dbReference type="SAM" id="Phobius"/>
    </source>
</evidence>
<feature type="transmembrane region" description="Helical" evidence="7">
    <location>
        <begin position="219"/>
        <end position="244"/>
    </location>
</feature>
<evidence type="ECO:0000259" key="8">
    <source>
        <dbReference type="Pfam" id="PF00482"/>
    </source>
</evidence>
<keyword evidence="5 7" id="KW-1133">Transmembrane helix</keyword>
<dbReference type="InterPro" id="IPR042094">
    <property type="entry name" value="T2SS_GspF_sf"/>
</dbReference>
<evidence type="ECO:0000256" key="5">
    <source>
        <dbReference type="ARBA" id="ARBA00022989"/>
    </source>
</evidence>
<organism evidence="9 10">
    <name type="scientific">Pararhodospirillum oryzae</name>
    <dbReference type="NCBI Taxonomy" id="478448"/>
    <lineage>
        <taxon>Bacteria</taxon>
        <taxon>Pseudomonadati</taxon>
        <taxon>Pseudomonadota</taxon>
        <taxon>Alphaproteobacteria</taxon>
        <taxon>Rhodospirillales</taxon>
        <taxon>Rhodospirillaceae</taxon>
        <taxon>Pararhodospirillum</taxon>
    </lineage>
</organism>
<feature type="transmembrane region" description="Helical" evidence="7">
    <location>
        <begin position="179"/>
        <end position="199"/>
    </location>
</feature>
<comment type="caution">
    <text evidence="9">The sequence shown here is derived from an EMBL/GenBank/DDBJ whole genome shotgun (WGS) entry which is preliminary data.</text>
</comment>